<dbReference type="Proteomes" id="UP000076079">
    <property type="component" value="Chromosome"/>
</dbReference>
<evidence type="ECO:0000256" key="4">
    <source>
        <dbReference type="SAM" id="MobiDB-lite"/>
    </source>
</evidence>
<keyword evidence="7" id="KW-1185">Reference proteome</keyword>
<evidence type="ECO:0000256" key="5">
    <source>
        <dbReference type="SAM" id="SignalP"/>
    </source>
</evidence>
<feature type="region of interest" description="Disordered" evidence="4">
    <location>
        <begin position="23"/>
        <end position="59"/>
    </location>
</feature>
<dbReference type="Gene3D" id="3.30.910.20">
    <property type="entry name" value="Skp domain"/>
    <property type="match status" value="1"/>
</dbReference>
<comment type="similarity">
    <text evidence="1">Belongs to the Skp family.</text>
</comment>
<accession>A0A143PS38</accession>
<dbReference type="GO" id="GO:0050821">
    <property type="term" value="P:protein stabilization"/>
    <property type="evidence" value="ECO:0007669"/>
    <property type="project" value="TreeGrafter"/>
</dbReference>
<dbReference type="InterPro" id="IPR005632">
    <property type="entry name" value="Chaperone_Skp"/>
</dbReference>
<dbReference type="AlphaFoldDB" id="A0A143PS38"/>
<dbReference type="SUPFAM" id="SSF111384">
    <property type="entry name" value="OmpH-like"/>
    <property type="match status" value="1"/>
</dbReference>
<dbReference type="GO" id="GO:0051082">
    <property type="term" value="F:unfolded protein binding"/>
    <property type="evidence" value="ECO:0007669"/>
    <property type="project" value="InterPro"/>
</dbReference>
<dbReference type="InterPro" id="IPR024930">
    <property type="entry name" value="Skp_dom_sf"/>
</dbReference>
<dbReference type="EMBL" id="CP015136">
    <property type="protein sequence ID" value="AMY11201.1"/>
    <property type="molecule type" value="Genomic_DNA"/>
</dbReference>
<protein>
    <submittedName>
        <fullName evidence="6">Outer membrane protein</fullName>
    </submittedName>
</protein>
<name>A0A143PS38_LUTPR</name>
<evidence type="ECO:0000256" key="1">
    <source>
        <dbReference type="ARBA" id="ARBA00009091"/>
    </source>
</evidence>
<proteinExistence type="inferred from homology"/>
<feature type="compositionally biased region" description="Pro residues" evidence="4">
    <location>
        <begin position="35"/>
        <end position="58"/>
    </location>
</feature>
<dbReference type="GO" id="GO:0005829">
    <property type="term" value="C:cytosol"/>
    <property type="evidence" value="ECO:0007669"/>
    <property type="project" value="TreeGrafter"/>
</dbReference>
<keyword evidence="2 5" id="KW-0732">Signal</keyword>
<dbReference type="PANTHER" id="PTHR35089">
    <property type="entry name" value="CHAPERONE PROTEIN SKP"/>
    <property type="match status" value="1"/>
</dbReference>
<dbReference type="SMART" id="SM00935">
    <property type="entry name" value="OmpH"/>
    <property type="match status" value="1"/>
</dbReference>
<feature type="coiled-coil region" evidence="3">
    <location>
        <begin position="123"/>
        <end position="161"/>
    </location>
</feature>
<dbReference type="KEGG" id="abac:LuPra_04448"/>
<organism evidence="6 7">
    <name type="scientific">Luteitalea pratensis</name>
    <dbReference type="NCBI Taxonomy" id="1855912"/>
    <lineage>
        <taxon>Bacteria</taxon>
        <taxon>Pseudomonadati</taxon>
        <taxon>Acidobacteriota</taxon>
        <taxon>Vicinamibacteria</taxon>
        <taxon>Vicinamibacterales</taxon>
        <taxon>Vicinamibacteraceae</taxon>
        <taxon>Luteitalea</taxon>
    </lineage>
</organism>
<reference evidence="7" key="2">
    <citation type="submission" date="2016-04" db="EMBL/GenBank/DDBJ databases">
        <title>First Complete Genome Sequence of a Subdivision 6 Acidobacterium.</title>
        <authorList>
            <person name="Huang S."/>
            <person name="Vieira S."/>
            <person name="Bunk B."/>
            <person name="Riedel T."/>
            <person name="Sproeer C."/>
            <person name="Overmann J."/>
        </authorList>
    </citation>
    <scope>NUCLEOTIDE SEQUENCE [LARGE SCALE GENOMIC DNA]</scope>
    <source>
        <strain evidence="7">DSM 100886 HEG_-6_39</strain>
    </source>
</reference>
<dbReference type="STRING" id="1855912.LuPra_04448"/>
<evidence type="ECO:0000256" key="3">
    <source>
        <dbReference type="SAM" id="Coils"/>
    </source>
</evidence>
<feature type="signal peptide" evidence="5">
    <location>
        <begin position="1"/>
        <end position="21"/>
    </location>
</feature>
<evidence type="ECO:0000313" key="7">
    <source>
        <dbReference type="Proteomes" id="UP000076079"/>
    </source>
</evidence>
<evidence type="ECO:0000256" key="2">
    <source>
        <dbReference type="ARBA" id="ARBA00022729"/>
    </source>
</evidence>
<dbReference type="Pfam" id="PF03938">
    <property type="entry name" value="OmpH"/>
    <property type="match status" value="1"/>
</dbReference>
<feature type="chain" id="PRO_5007511877" evidence="5">
    <location>
        <begin position="22"/>
        <end position="212"/>
    </location>
</feature>
<feature type="compositionally biased region" description="Low complexity" evidence="4">
    <location>
        <begin position="23"/>
        <end position="34"/>
    </location>
</feature>
<gene>
    <name evidence="6" type="ORF">LuPra_04448</name>
</gene>
<keyword evidence="3" id="KW-0175">Coiled coil</keyword>
<evidence type="ECO:0000313" key="6">
    <source>
        <dbReference type="EMBL" id="AMY11201.1"/>
    </source>
</evidence>
<reference evidence="6 7" key="1">
    <citation type="journal article" date="2016" name="Genome Announc.">
        <title>First Complete Genome Sequence of a Subdivision 6 Acidobacterium Strain.</title>
        <authorList>
            <person name="Huang S."/>
            <person name="Vieira S."/>
            <person name="Bunk B."/>
            <person name="Riedel T."/>
            <person name="Sproer C."/>
            <person name="Overmann J."/>
        </authorList>
    </citation>
    <scope>NUCLEOTIDE SEQUENCE [LARGE SCALE GENOMIC DNA]</scope>
    <source>
        <strain evidence="7">DSM 100886 HEG_-6_39</strain>
    </source>
</reference>
<dbReference type="PANTHER" id="PTHR35089:SF1">
    <property type="entry name" value="CHAPERONE PROTEIN SKP"/>
    <property type="match status" value="1"/>
</dbReference>
<sequence length="212" mass="22198" precursor="true">MKSVITVSTMCLLLVAAAAGAQTPAPKGATAAPAQPAPAQPAPAQPAAPAARPAPRPFPADAKIAYVDLNTVATTSREGQAAGVKIKDLQAKRTAELEGKQKQLQAAQQKLEQGGAVLSESARAQQAKEVERLQTELQRSSQDAQKEIQEFTQELQVQFQQKLLPIIEQVAKAKNLHFILSIADAGVVWVDAGLNVTADVVTALDAATPAAK</sequence>